<dbReference type="RefSeq" id="XP_007402917.1">
    <property type="nucleotide sequence ID" value="XM_007402855.1"/>
</dbReference>
<proteinExistence type="predicted"/>
<sequence>RPEPLSDNEAEILGLRTAVRVARAREATRERKYVTWTQGSYYPFEKTYTFDEKGVRQVVSDVWPECAGYVSSEPPVGCAQQPAPPIPSSLVLPSGAPRFVFQF</sequence>
<accession>K5UGC5</accession>
<dbReference type="AlphaFoldDB" id="K5UGC5"/>
<dbReference type="HOGENOM" id="CLU_2270198_0_0_1"/>
<reference evidence="1 2" key="1">
    <citation type="journal article" date="2012" name="BMC Genomics">
        <title>Comparative genomics of the white-rot fungi, Phanerochaete carnosa and P. chrysosporium, to elucidate the genetic basis of the distinct wood types they colonize.</title>
        <authorList>
            <person name="Suzuki H."/>
            <person name="MacDonald J."/>
            <person name="Syed K."/>
            <person name="Salamov A."/>
            <person name="Hori C."/>
            <person name="Aerts A."/>
            <person name="Henrissat B."/>
            <person name="Wiebenga A."/>
            <person name="vanKuyk P.A."/>
            <person name="Barry K."/>
            <person name="Lindquist E."/>
            <person name="LaButti K."/>
            <person name="Lapidus A."/>
            <person name="Lucas S."/>
            <person name="Coutinho P."/>
            <person name="Gong Y."/>
            <person name="Samejima M."/>
            <person name="Mahadevan R."/>
            <person name="Abou-Zaid M."/>
            <person name="de Vries R.P."/>
            <person name="Igarashi K."/>
            <person name="Yadav J.S."/>
            <person name="Grigoriev I.V."/>
            <person name="Master E.R."/>
        </authorList>
    </citation>
    <scope>NUCLEOTIDE SEQUENCE [LARGE SCALE GENOMIC DNA]</scope>
    <source>
        <strain evidence="1 2">HHB-10118-sp</strain>
    </source>
</reference>
<dbReference type="InParanoid" id="K5UGC5"/>
<feature type="non-terminal residue" evidence="1">
    <location>
        <position position="1"/>
    </location>
</feature>
<evidence type="ECO:0000313" key="1">
    <source>
        <dbReference type="EMBL" id="EKM48531.1"/>
    </source>
</evidence>
<organism evidence="1 2">
    <name type="scientific">Phanerochaete carnosa (strain HHB-10118-sp)</name>
    <name type="common">White-rot fungus</name>
    <name type="synonym">Peniophora carnosa</name>
    <dbReference type="NCBI Taxonomy" id="650164"/>
    <lineage>
        <taxon>Eukaryota</taxon>
        <taxon>Fungi</taxon>
        <taxon>Dikarya</taxon>
        <taxon>Basidiomycota</taxon>
        <taxon>Agaricomycotina</taxon>
        <taxon>Agaricomycetes</taxon>
        <taxon>Polyporales</taxon>
        <taxon>Phanerochaetaceae</taxon>
        <taxon>Phanerochaete</taxon>
    </lineage>
</organism>
<evidence type="ECO:0000313" key="2">
    <source>
        <dbReference type="Proteomes" id="UP000008370"/>
    </source>
</evidence>
<protein>
    <submittedName>
        <fullName evidence="1">Uncharacterized protein</fullName>
    </submittedName>
</protein>
<dbReference type="GeneID" id="18911963"/>
<dbReference type="KEGG" id="pco:PHACADRAFT_202701"/>
<dbReference type="EMBL" id="JH930962">
    <property type="protein sequence ID" value="EKM48531.1"/>
    <property type="molecule type" value="Genomic_DNA"/>
</dbReference>
<dbReference type="Proteomes" id="UP000008370">
    <property type="component" value="Unassembled WGS sequence"/>
</dbReference>
<gene>
    <name evidence="1" type="ORF">PHACADRAFT_202701</name>
</gene>
<keyword evidence="2" id="KW-1185">Reference proteome</keyword>
<name>K5UGC5_PHACS</name>